<evidence type="ECO:0000256" key="1">
    <source>
        <dbReference type="SAM" id="MobiDB-lite"/>
    </source>
</evidence>
<feature type="region of interest" description="Disordered" evidence="1">
    <location>
        <begin position="480"/>
        <end position="504"/>
    </location>
</feature>
<keyword evidence="5" id="KW-1185">Reference proteome</keyword>
<organism evidence="4 5">
    <name type="scientific">Xylaria grammica</name>
    <dbReference type="NCBI Taxonomy" id="363999"/>
    <lineage>
        <taxon>Eukaryota</taxon>
        <taxon>Fungi</taxon>
        <taxon>Dikarya</taxon>
        <taxon>Ascomycota</taxon>
        <taxon>Pezizomycotina</taxon>
        <taxon>Sordariomycetes</taxon>
        <taxon>Xylariomycetidae</taxon>
        <taxon>Xylariales</taxon>
        <taxon>Xylariaceae</taxon>
        <taxon>Xylaria</taxon>
    </lineage>
</organism>
<evidence type="ECO:0000313" key="4">
    <source>
        <dbReference type="EMBL" id="RWA04604.1"/>
    </source>
</evidence>
<dbReference type="STRING" id="363999.A0A439CR11"/>
<dbReference type="Pfam" id="PF23726">
    <property type="entry name" value="Beta-prop_RSE1_2nd"/>
    <property type="match status" value="1"/>
</dbReference>
<protein>
    <submittedName>
        <fullName evidence="4">Uncharacterized protein</fullName>
    </submittedName>
</protein>
<dbReference type="InterPro" id="IPR015943">
    <property type="entry name" value="WD40/YVTN_repeat-like_dom_sf"/>
</dbReference>
<name>A0A439CR11_9PEZI</name>
<dbReference type="InterPro" id="IPR036322">
    <property type="entry name" value="WD40_repeat_dom_sf"/>
</dbReference>
<comment type="caution">
    <text evidence="4">The sequence shown here is derived from an EMBL/GenBank/DDBJ whole genome shotgun (WGS) entry which is preliminary data.</text>
</comment>
<evidence type="ECO:0000313" key="5">
    <source>
        <dbReference type="Proteomes" id="UP000286045"/>
    </source>
</evidence>
<evidence type="ECO:0000259" key="2">
    <source>
        <dbReference type="Pfam" id="PF10433"/>
    </source>
</evidence>
<sequence>MASLQTHVFVDDEWVTRTVTAEELIGETSRPRTEAVAPPPPKPPICGILTRTIIESPVIRWVLPVQLRSSHFNDVALVGDQSVQICELGTDTQLQPVAKKVDLGFKIRNCRVMGTHDYLRKRREDNRANYYNSDGVDIVESDSYTSSCPPRDIDLFQQVLVLVLSTGKLVFLFMNLTPTGDWEFVSSHSSIHSGQLLDPGFHMTISPDGGYLALACSENLFIVYQLESIEVLQRQYNEGQPIQPIRSVQARAVKGVIHKLDFLHSGSENVSHIVLLVITARSGIFRLAIYDWENSEPLQDALHEEKSGLRFDGTAGIPLLIIPLTICCQFVIITEHSLAICSDILSGSPVFNTFPLGHIEDTSWHHGSHTPMWTAWTRPLREESYHTATDMIYLAREDGWVNLVEFRGDSGIDSSIYMGPLQCNIDSGFASLSTSHGEILMATGDYGHGAIWSVPPRENIKLIGPLPNWSPTIDLVSTKDASKHAKSDHKKPSKRSSSAETTPNHMLAPDRIFACSGRDVSGAIVELRYGIQAKIGLDLLYSSPIKRCWAIPSFSGMPEDGFFMLLALPGNSALLHISHDLSEVSEKVQSASEFDLLSTTLAVHVSKDTVIQITTMHVTIVSPTSCYQHLISDMIEDPLATVTDCAVTAETLALSVYSHSAFEVRVFGFDKTRFVLNHTFEVEGEVTALSVSTLSAGVCILVGLSQNESSTLAIFPVNSSQPGGQIVTGTKQAPIKVKLGGDEDVDSMGINAVTNIICLGDEKIVVGMRNGDVLTIRSMGSYQSEQEFKVTRTNHFGVSPSHVFIGPALDTGPSSLVCNDAGLAIMKESDGEHSRGCFEEIFRVWLTDANEPHSPSPTINSVIGLHDIPDYGGSTWAMLAGAHIFITELQPHPAPVPRYMSIGGTPQGILFSERLDALVTVVMKSGVPSLHFFDPNTGADLSHPVRKTPDQDDEKHIDVDYITSLGNLDTKIASLFNWRYKNKGNVYEWFVILAKSGDSQGRLLVVSAEQEPAATDTGTPRRIRFWTQFHRKIKDGPPRSGTTDENGLFLNIGKTLEYHVIEGKKFRTAMKYDLPSPATYLEVVDGHLHVLTAHHSLIILDYTSDAALKNQRMVQIHTDEVARNGLHSIDVELSSGTKERQQRLVLVSDPMCGVYGLWSPGRNLGASSLQLIFQASLGVSIRRFIHGYTRPRWTRVQPRYGHAQGRSDRRNTLGLAMDGSLTQFSILDEDAWRLLRYVQNLAMASIEICLIPRVYDSTDDFQLDPNFMGKARMHIDGDILQICLEKKALNRLVSTSEQLVRLQELLRPFHLGTDATNPPEPDKALLAYEHTYDLLEYYLSPAL</sequence>
<dbReference type="Gene3D" id="2.130.10.10">
    <property type="entry name" value="YVTN repeat-like/Quinoprotein amine dehydrogenase"/>
    <property type="match status" value="1"/>
</dbReference>
<feature type="domain" description="RSE1/DDB1/CPSF1 first beta-propeller" evidence="2">
    <location>
        <begin position="58"/>
        <end position="454"/>
    </location>
</feature>
<evidence type="ECO:0000259" key="3">
    <source>
        <dbReference type="Pfam" id="PF23726"/>
    </source>
</evidence>
<gene>
    <name evidence="4" type="ORF">EKO27_g10506</name>
</gene>
<dbReference type="Proteomes" id="UP000286045">
    <property type="component" value="Unassembled WGS sequence"/>
</dbReference>
<accession>A0A439CR11</accession>
<feature type="domain" description="RSE1/DDB1/CPSF1 second beta-propeller" evidence="3">
    <location>
        <begin position="563"/>
        <end position="801"/>
    </location>
</feature>
<dbReference type="SUPFAM" id="SSF50978">
    <property type="entry name" value="WD40 repeat-like"/>
    <property type="match status" value="1"/>
</dbReference>
<reference evidence="4 5" key="1">
    <citation type="submission" date="2018-12" db="EMBL/GenBank/DDBJ databases">
        <title>Draft genome sequence of Xylaria grammica IHI A82.</title>
        <authorList>
            <person name="Buettner E."/>
            <person name="Kellner H."/>
        </authorList>
    </citation>
    <scope>NUCLEOTIDE SEQUENCE [LARGE SCALE GENOMIC DNA]</scope>
    <source>
        <strain evidence="4 5">IHI A82</strain>
    </source>
</reference>
<feature type="compositionally biased region" description="Polar residues" evidence="1">
    <location>
        <begin position="495"/>
        <end position="504"/>
    </location>
</feature>
<proteinExistence type="predicted"/>
<dbReference type="PANTHER" id="PTHR10644">
    <property type="entry name" value="DNA REPAIR/RNA PROCESSING CPSF FAMILY"/>
    <property type="match status" value="1"/>
</dbReference>
<dbReference type="InterPro" id="IPR018846">
    <property type="entry name" value="Beta-prop_RSE1/DDB1/CPSF1_1st"/>
</dbReference>
<dbReference type="Pfam" id="PF10433">
    <property type="entry name" value="Beta-prop_RSE1_1st"/>
    <property type="match status" value="1"/>
</dbReference>
<dbReference type="InterPro" id="IPR050358">
    <property type="entry name" value="RSE1/DDB1/CFT1"/>
</dbReference>
<dbReference type="InterPro" id="IPR058543">
    <property type="entry name" value="Beta-prop_RSE1/DDB1/CPSF1_2nd"/>
</dbReference>
<dbReference type="EMBL" id="RYZI01000543">
    <property type="protein sequence ID" value="RWA04604.1"/>
    <property type="molecule type" value="Genomic_DNA"/>
</dbReference>